<keyword evidence="2" id="KW-0472">Membrane</keyword>
<dbReference type="Gene3D" id="1.20.58.340">
    <property type="entry name" value="Magnesium transport protein CorA, transmembrane region"/>
    <property type="match status" value="1"/>
</dbReference>
<keyword evidence="2" id="KW-1133">Transmembrane helix</keyword>
<sequence length="538" mass="61345">MHTSTYFRRTLFYDQSPATDEHFLRVSSKLFENDNKKSHIEARIFLGPDEPGLENAVHVPNLAQQCETSGETKASPDYVEQKAHNLGSIKSSSELTADDTFYETDSTTGPVPAIDQYQPGQTGPPVYVGREKLISYNIIGEDQLKDLEASLLHQRTSYSRLQITQSLFETLLTSCHVFPRFKEFVLGFGIRYNEQENGPPRFKFSPLVSRRNNDFHGFECAYVLRYVEFTNRGGGKEPWSPRQMAVYHRYKPLARTSCSTWILIGVSERAKMRLDRYSRSIPDIQNANPFEIHLIFVDTTLASWAPYIVDLTINVQRLADKALLAMIEDDKDFKFLDYDQEQELKQVEDRVVDVTVSLNSTLDTLTTLLDMYGHFSKQTRECLEKSAVYDWDAITFALREKMQEVNYMKQNVDALSSKLQSTKGLISTLLDRANGHNLKLLGEEARQENILMRQLAEKGTRDSSVVKTLTVITLIYLPATVVSNFYSTQFVSQEHTGDSYAVVYSRNVWIFFAISIPLTLFTLGLVSMGKHDLAPAPY</sequence>
<evidence type="ECO:0000313" key="5">
    <source>
        <dbReference type="Proteomes" id="UP000250140"/>
    </source>
</evidence>
<accession>A0A8E2JSB5</accession>
<dbReference type="OrthoDB" id="5396681at2759"/>
<proteinExistence type="predicted"/>
<dbReference type="InterPro" id="IPR058257">
    <property type="entry name" value="CorA-like_dom"/>
</dbReference>
<evidence type="ECO:0000256" key="1">
    <source>
        <dbReference type="SAM" id="MobiDB-lite"/>
    </source>
</evidence>
<dbReference type="EMBL" id="KV749805">
    <property type="protein sequence ID" value="OCL07709.1"/>
    <property type="molecule type" value="Genomic_DNA"/>
</dbReference>
<evidence type="ECO:0000313" key="4">
    <source>
        <dbReference type="EMBL" id="OCL07709.1"/>
    </source>
</evidence>
<dbReference type="AlphaFoldDB" id="A0A8E2JSB5"/>
<keyword evidence="2" id="KW-0812">Transmembrane</keyword>
<feature type="transmembrane region" description="Helical" evidence="2">
    <location>
        <begin position="507"/>
        <end position="526"/>
    </location>
</feature>
<feature type="transmembrane region" description="Helical" evidence="2">
    <location>
        <begin position="468"/>
        <end position="487"/>
    </location>
</feature>
<evidence type="ECO:0000259" key="3">
    <source>
        <dbReference type="Pfam" id="PF26616"/>
    </source>
</evidence>
<organism evidence="4 5">
    <name type="scientific">Glonium stellatum</name>
    <dbReference type="NCBI Taxonomy" id="574774"/>
    <lineage>
        <taxon>Eukaryota</taxon>
        <taxon>Fungi</taxon>
        <taxon>Dikarya</taxon>
        <taxon>Ascomycota</taxon>
        <taxon>Pezizomycotina</taxon>
        <taxon>Dothideomycetes</taxon>
        <taxon>Pleosporomycetidae</taxon>
        <taxon>Gloniales</taxon>
        <taxon>Gloniaceae</taxon>
        <taxon>Glonium</taxon>
    </lineage>
</organism>
<evidence type="ECO:0000256" key="2">
    <source>
        <dbReference type="SAM" id="Phobius"/>
    </source>
</evidence>
<feature type="region of interest" description="Disordered" evidence="1">
    <location>
        <begin position="103"/>
        <end position="122"/>
    </location>
</feature>
<gene>
    <name evidence="4" type="ORF">AOQ84DRAFT_440040</name>
</gene>
<dbReference type="Proteomes" id="UP000250140">
    <property type="component" value="Unassembled WGS sequence"/>
</dbReference>
<protein>
    <recommendedName>
        <fullName evidence="3">CorA-like transporter domain-containing protein</fullName>
    </recommendedName>
</protein>
<keyword evidence="5" id="KW-1185">Reference proteome</keyword>
<dbReference type="Pfam" id="PF26616">
    <property type="entry name" value="CorA-like"/>
    <property type="match status" value="1"/>
</dbReference>
<name>A0A8E2JSB5_9PEZI</name>
<feature type="domain" description="CorA-like transporter" evidence="3">
    <location>
        <begin position="152"/>
        <end position="322"/>
    </location>
</feature>
<reference evidence="4 5" key="1">
    <citation type="journal article" date="2016" name="Nat. Commun.">
        <title>Ectomycorrhizal ecology is imprinted in the genome of the dominant symbiotic fungus Cenococcum geophilum.</title>
        <authorList>
            <consortium name="DOE Joint Genome Institute"/>
            <person name="Peter M."/>
            <person name="Kohler A."/>
            <person name="Ohm R.A."/>
            <person name="Kuo A."/>
            <person name="Krutzmann J."/>
            <person name="Morin E."/>
            <person name="Arend M."/>
            <person name="Barry K.W."/>
            <person name="Binder M."/>
            <person name="Choi C."/>
            <person name="Clum A."/>
            <person name="Copeland A."/>
            <person name="Grisel N."/>
            <person name="Haridas S."/>
            <person name="Kipfer T."/>
            <person name="LaButti K."/>
            <person name="Lindquist E."/>
            <person name="Lipzen A."/>
            <person name="Maire R."/>
            <person name="Meier B."/>
            <person name="Mihaltcheva S."/>
            <person name="Molinier V."/>
            <person name="Murat C."/>
            <person name="Poggeler S."/>
            <person name="Quandt C.A."/>
            <person name="Sperisen C."/>
            <person name="Tritt A."/>
            <person name="Tisserant E."/>
            <person name="Crous P.W."/>
            <person name="Henrissat B."/>
            <person name="Nehls U."/>
            <person name="Egli S."/>
            <person name="Spatafora J.W."/>
            <person name="Grigoriev I.V."/>
            <person name="Martin F.M."/>
        </authorList>
    </citation>
    <scope>NUCLEOTIDE SEQUENCE [LARGE SCALE GENOMIC DNA]</scope>
    <source>
        <strain evidence="4 5">CBS 207.34</strain>
    </source>
</reference>